<keyword evidence="4" id="KW-1185">Reference proteome</keyword>
<feature type="chain" id="PRO_5042024351" evidence="2">
    <location>
        <begin position="26"/>
        <end position="155"/>
    </location>
</feature>
<evidence type="ECO:0000313" key="3">
    <source>
        <dbReference type="EMBL" id="KAK3914614.1"/>
    </source>
</evidence>
<reference evidence="3" key="2">
    <citation type="journal article" date="2023" name="BMC Genomics">
        <title>Pest status, molecular evolution, and epigenetic factors derived from the genome assembly of Frankliniella fusca, a thysanopteran phytovirus vector.</title>
        <authorList>
            <person name="Catto M.A."/>
            <person name="Labadie P.E."/>
            <person name="Jacobson A.L."/>
            <person name="Kennedy G.G."/>
            <person name="Srinivasan R."/>
            <person name="Hunt B.G."/>
        </authorList>
    </citation>
    <scope>NUCLEOTIDE SEQUENCE</scope>
    <source>
        <strain evidence="3">PL_HMW_Pooled</strain>
    </source>
</reference>
<gene>
    <name evidence="3" type="ORF">KUF71_005411</name>
</gene>
<organism evidence="3 4">
    <name type="scientific">Frankliniella fusca</name>
    <dbReference type="NCBI Taxonomy" id="407009"/>
    <lineage>
        <taxon>Eukaryota</taxon>
        <taxon>Metazoa</taxon>
        <taxon>Ecdysozoa</taxon>
        <taxon>Arthropoda</taxon>
        <taxon>Hexapoda</taxon>
        <taxon>Insecta</taxon>
        <taxon>Pterygota</taxon>
        <taxon>Neoptera</taxon>
        <taxon>Paraneoptera</taxon>
        <taxon>Thysanoptera</taxon>
        <taxon>Terebrantia</taxon>
        <taxon>Thripoidea</taxon>
        <taxon>Thripidae</taxon>
        <taxon>Frankliniella</taxon>
    </lineage>
</organism>
<proteinExistence type="predicted"/>
<keyword evidence="3" id="KW-0675">Receptor</keyword>
<keyword evidence="2" id="KW-0732">Signal</keyword>
<keyword evidence="1" id="KW-0812">Transmembrane</keyword>
<feature type="signal peptide" evidence="2">
    <location>
        <begin position="1"/>
        <end position="25"/>
    </location>
</feature>
<keyword evidence="1" id="KW-1133">Transmembrane helix</keyword>
<dbReference type="AlphaFoldDB" id="A0AAE1LDE0"/>
<evidence type="ECO:0000256" key="1">
    <source>
        <dbReference type="SAM" id="Phobius"/>
    </source>
</evidence>
<accession>A0AAE1LDE0</accession>
<dbReference type="Proteomes" id="UP001219518">
    <property type="component" value="Unassembled WGS sequence"/>
</dbReference>
<protein>
    <submittedName>
        <fullName evidence="3">Scavenger receptor cysteine-rich type 1 protein M130</fullName>
    </submittedName>
</protein>
<sequence>MSCHSRSVYISLCFFALVFLVQCSAKVTERKCFSTELEQCWVGETCEIQVQAGQGGSHDGVCVCLGGHQRNEEGYCIPIKPHPSLPTPAKVNSDTKSSSASIAAGVLVPLLLIGLAALFVLGRRYGWWQRLRQPRIRQYDTALVGGDLDDDPPIA</sequence>
<comment type="caution">
    <text evidence="3">The sequence shown here is derived from an EMBL/GenBank/DDBJ whole genome shotgun (WGS) entry which is preliminary data.</text>
</comment>
<dbReference type="EMBL" id="JAHWGI010000383">
    <property type="protein sequence ID" value="KAK3914614.1"/>
    <property type="molecule type" value="Genomic_DNA"/>
</dbReference>
<reference evidence="3" key="1">
    <citation type="submission" date="2021-07" db="EMBL/GenBank/DDBJ databases">
        <authorList>
            <person name="Catto M.A."/>
            <person name="Jacobson A."/>
            <person name="Kennedy G."/>
            <person name="Labadie P."/>
            <person name="Hunt B.G."/>
            <person name="Srinivasan R."/>
        </authorList>
    </citation>
    <scope>NUCLEOTIDE SEQUENCE</scope>
    <source>
        <strain evidence="3">PL_HMW_Pooled</strain>
        <tissue evidence="3">Head</tissue>
    </source>
</reference>
<evidence type="ECO:0000256" key="2">
    <source>
        <dbReference type="SAM" id="SignalP"/>
    </source>
</evidence>
<name>A0AAE1LDE0_9NEOP</name>
<feature type="transmembrane region" description="Helical" evidence="1">
    <location>
        <begin position="102"/>
        <end position="122"/>
    </location>
</feature>
<evidence type="ECO:0000313" key="4">
    <source>
        <dbReference type="Proteomes" id="UP001219518"/>
    </source>
</evidence>
<keyword evidence="1" id="KW-0472">Membrane</keyword>